<evidence type="ECO:0000256" key="2">
    <source>
        <dbReference type="ARBA" id="ARBA00022527"/>
    </source>
</evidence>
<dbReference type="SMART" id="SM00220">
    <property type="entry name" value="S_TKc"/>
    <property type="match status" value="1"/>
</dbReference>
<dbReference type="PROSITE" id="PS50011">
    <property type="entry name" value="PROTEIN_KINASE_DOM"/>
    <property type="match status" value="1"/>
</dbReference>
<dbReference type="SUPFAM" id="SSF56112">
    <property type="entry name" value="Protein kinase-like (PK-like)"/>
    <property type="match status" value="1"/>
</dbReference>
<feature type="binding site" evidence="7">
    <location>
        <position position="49"/>
    </location>
    <ligand>
        <name>ATP</name>
        <dbReference type="ChEBI" id="CHEBI:30616"/>
    </ligand>
</feature>
<evidence type="ECO:0000256" key="6">
    <source>
        <dbReference type="ARBA" id="ARBA00022840"/>
    </source>
</evidence>
<keyword evidence="9" id="KW-1133">Transmembrane helix</keyword>
<dbReference type="EC" id="2.7.11.1" evidence="1"/>
<keyword evidence="3" id="KW-0808">Transferase</keyword>
<keyword evidence="5 11" id="KW-0418">Kinase</keyword>
<sequence>MTQRAATQRTPSSPPVIPGYSYVRPLGSGGFAEVYLYEQDMPHRVVAVKVLNGVGSTAQTRRGFEAEADVMARLSVHPSIVSIYQASISADGRAYIAMEYCPDSMRSRMRSATPLTLEQVLDAGVRLAGALETAHRSGVLHRDLKPSNVLVTTLGRPVLADFGIAEVRGEVEPGAQIALSYPWAAPEVVQTSTSGTIASEIWSLAATLYTFAAGRSPFESAERAQNVREKLAARITKAIYIGLPGGMGNGRLDDVLSRALRKNPDERYSSMLELAEALRDLQREFGYDLTPLEVMSAEWAGALPSVNTDRQRGPVVSTVRSTSRKTERAALRAEHSRTDRSASLQRQDARPMSPMTAMLIGIGGTVVVGGIITGIVMMLQGAL</sequence>
<dbReference type="PROSITE" id="PS00107">
    <property type="entry name" value="PROTEIN_KINASE_ATP"/>
    <property type="match status" value="1"/>
</dbReference>
<gene>
    <name evidence="11" type="ORF">D9V34_09395</name>
</gene>
<feature type="domain" description="Protein kinase" evidence="10">
    <location>
        <begin position="20"/>
        <end position="279"/>
    </location>
</feature>
<evidence type="ECO:0000259" key="10">
    <source>
        <dbReference type="PROSITE" id="PS50011"/>
    </source>
</evidence>
<dbReference type="AlphaFoldDB" id="A0A3L7ARI1"/>
<keyword evidence="2 11" id="KW-0723">Serine/threonine-protein kinase</keyword>
<evidence type="ECO:0000256" key="5">
    <source>
        <dbReference type="ARBA" id="ARBA00022777"/>
    </source>
</evidence>
<evidence type="ECO:0000256" key="8">
    <source>
        <dbReference type="SAM" id="MobiDB-lite"/>
    </source>
</evidence>
<dbReference type="CDD" id="cd14014">
    <property type="entry name" value="STKc_PknB_like"/>
    <property type="match status" value="1"/>
</dbReference>
<evidence type="ECO:0000313" key="11">
    <source>
        <dbReference type="EMBL" id="RLP82028.1"/>
    </source>
</evidence>
<keyword evidence="12" id="KW-1185">Reference proteome</keyword>
<dbReference type="EMBL" id="RCUY01000009">
    <property type="protein sequence ID" value="RLP82028.1"/>
    <property type="molecule type" value="Genomic_DNA"/>
</dbReference>
<name>A0A3L7ARI1_9MICO</name>
<dbReference type="GO" id="GO:0004674">
    <property type="term" value="F:protein serine/threonine kinase activity"/>
    <property type="evidence" value="ECO:0007669"/>
    <property type="project" value="UniProtKB-KW"/>
</dbReference>
<dbReference type="InterPro" id="IPR017441">
    <property type="entry name" value="Protein_kinase_ATP_BS"/>
</dbReference>
<feature type="region of interest" description="Disordered" evidence="8">
    <location>
        <begin position="318"/>
        <end position="350"/>
    </location>
</feature>
<feature type="compositionally biased region" description="Basic and acidic residues" evidence="8">
    <location>
        <begin position="324"/>
        <end position="340"/>
    </location>
</feature>
<comment type="caution">
    <text evidence="11">The sequence shown here is derived from an EMBL/GenBank/DDBJ whole genome shotgun (WGS) entry which is preliminary data.</text>
</comment>
<keyword evidence="9" id="KW-0812">Transmembrane</keyword>
<dbReference type="PROSITE" id="PS00108">
    <property type="entry name" value="PROTEIN_KINASE_ST"/>
    <property type="match status" value="1"/>
</dbReference>
<evidence type="ECO:0000256" key="4">
    <source>
        <dbReference type="ARBA" id="ARBA00022741"/>
    </source>
</evidence>
<dbReference type="PANTHER" id="PTHR43289">
    <property type="entry name" value="MITOGEN-ACTIVATED PROTEIN KINASE KINASE KINASE 20-RELATED"/>
    <property type="match status" value="1"/>
</dbReference>
<dbReference type="GO" id="GO:0005524">
    <property type="term" value="F:ATP binding"/>
    <property type="evidence" value="ECO:0007669"/>
    <property type="project" value="UniProtKB-UniRule"/>
</dbReference>
<evidence type="ECO:0000256" key="9">
    <source>
        <dbReference type="SAM" id="Phobius"/>
    </source>
</evidence>
<keyword evidence="4 7" id="KW-0547">Nucleotide-binding</keyword>
<dbReference type="Gene3D" id="1.10.510.10">
    <property type="entry name" value="Transferase(Phosphotransferase) domain 1"/>
    <property type="match status" value="1"/>
</dbReference>
<accession>A0A3L7ARI1</accession>
<keyword evidence="6 7" id="KW-0067">ATP-binding</keyword>
<dbReference type="RefSeq" id="WP_121688584.1">
    <property type="nucleotide sequence ID" value="NZ_RCUY01000009.1"/>
</dbReference>
<dbReference type="OrthoDB" id="9762169at2"/>
<evidence type="ECO:0000256" key="7">
    <source>
        <dbReference type="PROSITE-ProRule" id="PRU10141"/>
    </source>
</evidence>
<proteinExistence type="predicted"/>
<reference evidence="11 12" key="1">
    <citation type="submission" date="2018-10" db="EMBL/GenBank/DDBJ databases">
        <authorList>
            <person name="Li J."/>
        </authorList>
    </citation>
    <scope>NUCLEOTIDE SEQUENCE [LARGE SCALE GENOMIC DNA]</scope>
    <source>
        <strain evidence="11 12">JCM 11654</strain>
    </source>
</reference>
<organism evidence="11 12">
    <name type="scientific">Mycetocola lacteus</name>
    <dbReference type="NCBI Taxonomy" id="76637"/>
    <lineage>
        <taxon>Bacteria</taxon>
        <taxon>Bacillati</taxon>
        <taxon>Actinomycetota</taxon>
        <taxon>Actinomycetes</taxon>
        <taxon>Micrococcales</taxon>
        <taxon>Microbacteriaceae</taxon>
        <taxon>Mycetocola</taxon>
    </lineage>
</organism>
<evidence type="ECO:0000256" key="1">
    <source>
        <dbReference type="ARBA" id="ARBA00012513"/>
    </source>
</evidence>
<evidence type="ECO:0000256" key="3">
    <source>
        <dbReference type="ARBA" id="ARBA00022679"/>
    </source>
</evidence>
<dbReference type="InterPro" id="IPR011009">
    <property type="entry name" value="Kinase-like_dom_sf"/>
</dbReference>
<dbReference type="Pfam" id="PF00069">
    <property type="entry name" value="Pkinase"/>
    <property type="match status" value="1"/>
</dbReference>
<feature type="transmembrane region" description="Helical" evidence="9">
    <location>
        <begin position="356"/>
        <end position="379"/>
    </location>
</feature>
<dbReference type="Proteomes" id="UP000269438">
    <property type="component" value="Unassembled WGS sequence"/>
</dbReference>
<evidence type="ECO:0000313" key="12">
    <source>
        <dbReference type="Proteomes" id="UP000269438"/>
    </source>
</evidence>
<dbReference type="PANTHER" id="PTHR43289:SF6">
    <property type="entry name" value="SERINE_THREONINE-PROTEIN KINASE NEKL-3"/>
    <property type="match status" value="1"/>
</dbReference>
<dbReference type="Gene3D" id="3.30.200.20">
    <property type="entry name" value="Phosphorylase Kinase, domain 1"/>
    <property type="match status" value="1"/>
</dbReference>
<dbReference type="InterPro" id="IPR008271">
    <property type="entry name" value="Ser/Thr_kinase_AS"/>
</dbReference>
<keyword evidence="9" id="KW-0472">Membrane</keyword>
<protein>
    <recommendedName>
        <fullName evidence="1">non-specific serine/threonine protein kinase</fullName>
        <ecNumber evidence="1">2.7.11.1</ecNumber>
    </recommendedName>
</protein>
<dbReference type="InterPro" id="IPR000719">
    <property type="entry name" value="Prot_kinase_dom"/>
</dbReference>